<feature type="non-terminal residue" evidence="1">
    <location>
        <position position="65"/>
    </location>
</feature>
<dbReference type="Proteomes" id="UP000291380">
    <property type="component" value="Unassembled WGS sequence"/>
</dbReference>
<dbReference type="AlphaFoldDB" id="A0A4R0ED48"/>
<dbReference type="EMBL" id="SJOA01000042">
    <property type="protein sequence ID" value="TCB53624.1"/>
    <property type="molecule type" value="Genomic_DNA"/>
</dbReference>
<gene>
    <name evidence="1" type="ORF">E0H85_16700</name>
</gene>
<proteinExistence type="predicted"/>
<dbReference type="SUPFAM" id="SSF52833">
    <property type="entry name" value="Thioredoxin-like"/>
    <property type="match status" value="1"/>
</dbReference>
<dbReference type="CDD" id="cd02974">
    <property type="entry name" value="AhpF_NTD_N"/>
    <property type="match status" value="1"/>
</dbReference>
<organism evidence="1 2">
    <name type="scientific">Acinetobacter terrae</name>
    <dbReference type="NCBI Taxonomy" id="2731247"/>
    <lineage>
        <taxon>Bacteria</taxon>
        <taxon>Pseudomonadati</taxon>
        <taxon>Pseudomonadota</taxon>
        <taxon>Gammaproteobacteria</taxon>
        <taxon>Moraxellales</taxon>
        <taxon>Moraxellaceae</taxon>
        <taxon>Acinetobacter</taxon>
        <taxon>Acinetobacter Taxon 24</taxon>
    </lineage>
</organism>
<protein>
    <submittedName>
        <fullName evidence="1">Alkyl hydroperoxide reductase subunit F</fullName>
    </submittedName>
</protein>
<accession>A0A4R0ED48</accession>
<reference evidence="1 2" key="1">
    <citation type="submission" date="2019-02" db="EMBL/GenBank/DDBJ databases">
        <title>High diversity of culturable Acinetobacter species in natural soil and water ecosystems.</title>
        <authorList>
            <person name="Radolfova-Krizova L."/>
            <person name="Nemec A."/>
        </authorList>
    </citation>
    <scope>NUCLEOTIDE SEQUENCE [LARGE SCALE GENOMIC DNA]</scope>
    <source>
        <strain evidence="1 2">ANC 4281</strain>
    </source>
</reference>
<name>A0A4R0ED48_9GAMM</name>
<comment type="caution">
    <text evidence="1">The sequence shown here is derived from an EMBL/GenBank/DDBJ whole genome shotgun (WGS) entry which is preliminary data.</text>
</comment>
<dbReference type="InterPro" id="IPR044142">
    <property type="entry name" value="AhpF_NTD_N"/>
</dbReference>
<dbReference type="InterPro" id="IPR036249">
    <property type="entry name" value="Thioredoxin-like_sf"/>
</dbReference>
<sequence length="65" mass="7079">MLDQNTSAQLKTLLERLESPIELVASLDASDKSDKIKELVTEVAALSDLVTARFDGTNKRTPSFG</sequence>
<evidence type="ECO:0000313" key="2">
    <source>
        <dbReference type="Proteomes" id="UP000291380"/>
    </source>
</evidence>
<dbReference type="Gene3D" id="3.40.30.10">
    <property type="entry name" value="Glutaredoxin"/>
    <property type="match status" value="1"/>
</dbReference>
<evidence type="ECO:0000313" key="1">
    <source>
        <dbReference type="EMBL" id="TCB53624.1"/>
    </source>
</evidence>